<name>A0A7W5ZSX0_9BACT</name>
<evidence type="ECO:0000256" key="1">
    <source>
        <dbReference type="SAM" id="Phobius"/>
    </source>
</evidence>
<keyword evidence="1" id="KW-0472">Membrane</keyword>
<dbReference type="Proteomes" id="UP000541352">
    <property type="component" value="Unassembled WGS sequence"/>
</dbReference>
<keyword evidence="1" id="KW-1133">Transmembrane helix</keyword>
<dbReference type="RefSeq" id="WP_183978599.1">
    <property type="nucleotide sequence ID" value="NZ_JACIBY010000014.1"/>
</dbReference>
<sequence>MAAATGTIVSSVSQAVTGIFGFLSKGKDLKIEEENTSQLRLQLESAEDVELQKTLQRKLDVQITQLNAATEADRVRRIGALATTFAVLGLVGIVIVQVFKFKTKKETPPAPIILQ</sequence>
<keyword evidence="3" id="KW-1185">Reference proteome</keyword>
<evidence type="ECO:0000313" key="3">
    <source>
        <dbReference type="Proteomes" id="UP000541352"/>
    </source>
</evidence>
<keyword evidence="1" id="KW-0812">Transmembrane</keyword>
<feature type="transmembrane region" description="Helical" evidence="1">
    <location>
        <begin position="78"/>
        <end position="99"/>
    </location>
</feature>
<comment type="caution">
    <text evidence="2">The sequence shown here is derived from an EMBL/GenBank/DDBJ whole genome shotgun (WGS) entry which is preliminary data.</text>
</comment>
<reference evidence="2 3" key="1">
    <citation type="submission" date="2020-08" db="EMBL/GenBank/DDBJ databases">
        <title>Genomic Encyclopedia of Type Strains, Phase IV (KMG-IV): sequencing the most valuable type-strain genomes for metagenomic binning, comparative biology and taxonomic classification.</title>
        <authorList>
            <person name="Goeker M."/>
        </authorList>
    </citation>
    <scope>NUCLEOTIDE SEQUENCE [LARGE SCALE GENOMIC DNA]</scope>
    <source>
        <strain evidence="2 3">DSM 17976</strain>
    </source>
</reference>
<gene>
    <name evidence="2" type="ORF">FHS57_005150</name>
</gene>
<dbReference type="EMBL" id="JACIBY010000014">
    <property type="protein sequence ID" value="MBB3841129.1"/>
    <property type="molecule type" value="Genomic_DNA"/>
</dbReference>
<organism evidence="2 3">
    <name type="scientific">Runella defluvii</name>
    <dbReference type="NCBI Taxonomy" id="370973"/>
    <lineage>
        <taxon>Bacteria</taxon>
        <taxon>Pseudomonadati</taxon>
        <taxon>Bacteroidota</taxon>
        <taxon>Cytophagia</taxon>
        <taxon>Cytophagales</taxon>
        <taxon>Spirosomataceae</taxon>
        <taxon>Runella</taxon>
    </lineage>
</organism>
<evidence type="ECO:0000313" key="2">
    <source>
        <dbReference type="EMBL" id="MBB3841129.1"/>
    </source>
</evidence>
<protein>
    <submittedName>
        <fullName evidence="2">Uncharacterized protein</fullName>
    </submittedName>
</protein>
<dbReference type="AlphaFoldDB" id="A0A7W5ZSX0"/>
<accession>A0A7W5ZSX0</accession>
<proteinExistence type="predicted"/>